<dbReference type="PANTHER" id="PTHR24034">
    <property type="entry name" value="EGF-LIKE DOMAIN-CONTAINING PROTEIN"/>
    <property type="match status" value="1"/>
</dbReference>
<keyword evidence="3" id="KW-1015">Disulfide bond</keyword>
<feature type="transmembrane region" description="Helical" evidence="4">
    <location>
        <begin position="78"/>
        <end position="101"/>
    </location>
</feature>
<keyword evidence="6" id="KW-0675">Receptor</keyword>
<dbReference type="Pfam" id="PF12662">
    <property type="entry name" value="cEGF"/>
    <property type="match status" value="1"/>
</dbReference>
<dbReference type="EMBL" id="PKMF04000577">
    <property type="protein sequence ID" value="KAK7825355.1"/>
    <property type="molecule type" value="Genomic_DNA"/>
</dbReference>
<evidence type="ECO:0000256" key="1">
    <source>
        <dbReference type="ARBA" id="ARBA00022536"/>
    </source>
</evidence>
<evidence type="ECO:0000256" key="4">
    <source>
        <dbReference type="SAM" id="Phobius"/>
    </source>
</evidence>
<dbReference type="InterPro" id="IPR009030">
    <property type="entry name" value="Growth_fac_rcpt_cys_sf"/>
</dbReference>
<dbReference type="CDD" id="cd00054">
    <property type="entry name" value="EGF_CA"/>
    <property type="match status" value="1"/>
</dbReference>
<dbReference type="InterPro" id="IPR018097">
    <property type="entry name" value="EGF_Ca-bd_CS"/>
</dbReference>
<dbReference type="GO" id="GO:0017119">
    <property type="term" value="C:Golgi transport complex"/>
    <property type="evidence" value="ECO:0007669"/>
    <property type="project" value="TreeGrafter"/>
</dbReference>
<keyword evidence="2" id="KW-0677">Repeat</keyword>
<dbReference type="InterPro" id="IPR050751">
    <property type="entry name" value="ECM_structural_protein"/>
</dbReference>
<comment type="caution">
    <text evidence="6">The sequence shown here is derived from an EMBL/GenBank/DDBJ whole genome shotgun (WGS) entry which is preliminary data.</text>
</comment>
<dbReference type="AlphaFoldDB" id="A0AAW0JFT2"/>
<keyword evidence="4" id="KW-1133">Transmembrane helix</keyword>
<organism evidence="6 7">
    <name type="scientific">Quercus suber</name>
    <name type="common">Cork oak</name>
    <dbReference type="NCBI Taxonomy" id="58331"/>
    <lineage>
        <taxon>Eukaryota</taxon>
        <taxon>Viridiplantae</taxon>
        <taxon>Streptophyta</taxon>
        <taxon>Embryophyta</taxon>
        <taxon>Tracheophyta</taxon>
        <taxon>Spermatophyta</taxon>
        <taxon>Magnoliopsida</taxon>
        <taxon>eudicotyledons</taxon>
        <taxon>Gunneridae</taxon>
        <taxon>Pentapetalae</taxon>
        <taxon>rosids</taxon>
        <taxon>fabids</taxon>
        <taxon>Fagales</taxon>
        <taxon>Fagaceae</taxon>
        <taxon>Quercus</taxon>
    </lineage>
</organism>
<evidence type="ECO:0000313" key="7">
    <source>
        <dbReference type="Proteomes" id="UP000237347"/>
    </source>
</evidence>
<dbReference type="InterPro" id="IPR026823">
    <property type="entry name" value="cEGF"/>
</dbReference>
<feature type="domain" description="EGF-like calcium-binding" evidence="5">
    <location>
        <begin position="29"/>
        <end position="71"/>
    </location>
</feature>
<evidence type="ECO:0000259" key="5">
    <source>
        <dbReference type="SMART" id="SM00179"/>
    </source>
</evidence>
<dbReference type="Gene3D" id="2.90.20.10">
    <property type="entry name" value="Plasmodium vivax P25 domain"/>
    <property type="match status" value="1"/>
</dbReference>
<name>A0AAW0JFT2_QUESU</name>
<keyword evidence="1" id="KW-0245">EGF-like domain</keyword>
<dbReference type="InterPro" id="IPR001881">
    <property type="entry name" value="EGF-like_Ca-bd_dom"/>
</dbReference>
<proteinExistence type="predicted"/>
<reference evidence="6 7" key="1">
    <citation type="journal article" date="2018" name="Sci. Data">
        <title>The draft genome sequence of cork oak.</title>
        <authorList>
            <person name="Ramos A.M."/>
            <person name="Usie A."/>
            <person name="Barbosa P."/>
            <person name="Barros P.M."/>
            <person name="Capote T."/>
            <person name="Chaves I."/>
            <person name="Simoes F."/>
            <person name="Abreu I."/>
            <person name="Carrasquinho I."/>
            <person name="Faro C."/>
            <person name="Guimaraes J.B."/>
            <person name="Mendonca D."/>
            <person name="Nobrega F."/>
            <person name="Rodrigues L."/>
            <person name="Saibo N.J.M."/>
            <person name="Varela M.C."/>
            <person name="Egas C."/>
            <person name="Matos J."/>
            <person name="Miguel C.M."/>
            <person name="Oliveira M.M."/>
            <person name="Ricardo C.P."/>
            <person name="Goncalves S."/>
        </authorList>
    </citation>
    <scope>NUCLEOTIDE SEQUENCE [LARGE SCALE GENOMIC DNA]</scope>
    <source>
        <strain evidence="7">cv. HL8</strain>
    </source>
</reference>
<dbReference type="PANTHER" id="PTHR24034:SF89">
    <property type="entry name" value="COMPLEMENT COMPONENT C1Q RECEPTOR"/>
    <property type="match status" value="1"/>
</dbReference>
<dbReference type="GO" id="GO:0005802">
    <property type="term" value="C:trans-Golgi network"/>
    <property type="evidence" value="ECO:0007669"/>
    <property type="project" value="TreeGrafter"/>
</dbReference>
<evidence type="ECO:0000313" key="6">
    <source>
        <dbReference type="EMBL" id="KAK7825355.1"/>
    </source>
</evidence>
<accession>A0AAW0JFT2</accession>
<dbReference type="GO" id="GO:0005768">
    <property type="term" value="C:endosome"/>
    <property type="evidence" value="ECO:0007669"/>
    <property type="project" value="TreeGrafter"/>
</dbReference>
<keyword evidence="7" id="KW-1185">Reference proteome</keyword>
<dbReference type="GO" id="GO:0005509">
    <property type="term" value="F:calcium ion binding"/>
    <property type="evidence" value="ECO:0007669"/>
    <property type="project" value="InterPro"/>
</dbReference>
<keyword evidence="4" id="KW-0472">Membrane</keyword>
<dbReference type="SUPFAM" id="SSF57184">
    <property type="entry name" value="Growth factor receptor domain"/>
    <property type="match status" value="1"/>
</dbReference>
<dbReference type="PROSITE" id="PS01187">
    <property type="entry name" value="EGF_CA"/>
    <property type="match status" value="1"/>
</dbReference>
<evidence type="ECO:0000256" key="3">
    <source>
        <dbReference type="ARBA" id="ARBA00023157"/>
    </source>
</evidence>
<dbReference type="Proteomes" id="UP000237347">
    <property type="component" value="Unassembled WGS sequence"/>
</dbReference>
<dbReference type="SMART" id="SM00179">
    <property type="entry name" value="EGF_CA"/>
    <property type="match status" value="1"/>
</dbReference>
<sequence>MVIHLVKESKLSGCQCPHGFHGDGQKCEDVNECKDHLACQCDGCSCKNTWGSYECKCKGDHLYIKENDACIERRTSKFGWFLTFLVLAAVAGAGLAGYIFYKYRLRSYMDSEIMAIMVIYSTNTGSGLTWTQRSWLSCHNTCHWTTTTTIMMSEAKLNLYDKAQFKKQNLKESVLQ</sequence>
<keyword evidence="4" id="KW-0812">Transmembrane</keyword>
<evidence type="ECO:0000256" key="2">
    <source>
        <dbReference type="ARBA" id="ARBA00022737"/>
    </source>
</evidence>
<protein>
    <submittedName>
        <fullName evidence="6">Vacuolar-sorting receptor 6</fullName>
    </submittedName>
</protein>
<gene>
    <name evidence="6" type="primary">VSR6_1</name>
    <name evidence="6" type="ORF">CFP56_033512</name>
</gene>